<proteinExistence type="inferred from homology"/>
<sequence length="188" mass="21466">MPAETPQEVTELLQKWSGGDAAALEELTPVIYAELHRIAKSYMRRERDGHTLQTSALVNEAYVRLIDWKSAKWENRAHFFGVSANLMRRILVDFARKRPRANDDAARQVSIEEALFVSNEKDADIVALDEALTELARFDERKAKIVELKFFGGLSVEETAEVLKISGVTVMREWNKAKAWLYRELNAS</sequence>
<dbReference type="SUPFAM" id="SSF88946">
    <property type="entry name" value="Sigma2 domain of RNA polymerase sigma factors"/>
    <property type="match status" value="1"/>
</dbReference>
<evidence type="ECO:0000256" key="2">
    <source>
        <dbReference type="ARBA" id="ARBA00023015"/>
    </source>
</evidence>
<dbReference type="PANTHER" id="PTHR43133">
    <property type="entry name" value="RNA POLYMERASE ECF-TYPE SIGMA FACTO"/>
    <property type="match status" value="1"/>
</dbReference>
<dbReference type="GO" id="GO:0006352">
    <property type="term" value="P:DNA-templated transcription initiation"/>
    <property type="evidence" value="ECO:0007669"/>
    <property type="project" value="InterPro"/>
</dbReference>
<dbReference type="NCBIfam" id="TIGR02999">
    <property type="entry name" value="Sig-70_X6"/>
    <property type="match status" value="1"/>
</dbReference>
<accession>A0A6J4PAQ5</accession>
<evidence type="ECO:0000256" key="1">
    <source>
        <dbReference type="ARBA" id="ARBA00010641"/>
    </source>
</evidence>
<dbReference type="Pfam" id="PF07638">
    <property type="entry name" value="Sigma70_ECF"/>
    <property type="match status" value="1"/>
</dbReference>
<evidence type="ECO:0000259" key="5">
    <source>
        <dbReference type="Pfam" id="PF07638"/>
    </source>
</evidence>
<name>A0A6J4PAQ5_9BACT</name>
<feature type="domain" description="RNA polymerase sigma-70 ECF-like HTH" evidence="5">
    <location>
        <begin position="7"/>
        <end position="186"/>
    </location>
</feature>
<dbReference type="InterPro" id="IPR036388">
    <property type="entry name" value="WH-like_DNA-bd_sf"/>
</dbReference>
<dbReference type="SUPFAM" id="SSF88659">
    <property type="entry name" value="Sigma3 and sigma4 domains of RNA polymerase sigma factors"/>
    <property type="match status" value="1"/>
</dbReference>
<dbReference type="InterPro" id="IPR039425">
    <property type="entry name" value="RNA_pol_sigma-70-like"/>
</dbReference>
<keyword evidence="4" id="KW-0804">Transcription</keyword>
<comment type="similarity">
    <text evidence="1">Belongs to the sigma-70 factor family. ECF subfamily.</text>
</comment>
<dbReference type="InterPro" id="IPR011517">
    <property type="entry name" value="RNA_pol_sigma70_ECF-like"/>
</dbReference>
<gene>
    <name evidence="6" type="ORF">AVDCRST_MAG74-1855</name>
</gene>
<organism evidence="6">
    <name type="scientific">uncultured Pyrinomonadaceae bacterium</name>
    <dbReference type="NCBI Taxonomy" id="2283094"/>
    <lineage>
        <taxon>Bacteria</taxon>
        <taxon>Pseudomonadati</taxon>
        <taxon>Acidobacteriota</taxon>
        <taxon>Blastocatellia</taxon>
        <taxon>Blastocatellales</taxon>
        <taxon>Pyrinomonadaceae</taxon>
        <taxon>environmental samples</taxon>
    </lineage>
</organism>
<dbReference type="EMBL" id="CADCUR010000162">
    <property type="protein sequence ID" value="CAA9404882.1"/>
    <property type="molecule type" value="Genomic_DNA"/>
</dbReference>
<reference evidence="6" key="1">
    <citation type="submission" date="2020-02" db="EMBL/GenBank/DDBJ databases">
        <authorList>
            <person name="Meier V. D."/>
        </authorList>
    </citation>
    <scope>NUCLEOTIDE SEQUENCE</scope>
    <source>
        <strain evidence="6">AVDCRST_MAG74</strain>
    </source>
</reference>
<evidence type="ECO:0000256" key="3">
    <source>
        <dbReference type="ARBA" id="ARBA00023082"/>
    </source>
</evidence>
<dbReference type="InterPro" id="IPR013324">
    <property type="entry name" value="RNA_pol_sigma_r3/r4-like"/>
</dbReference>
<dbReference type="PANTHER" id="PTHR43133:SF39">
    <property type="entry name" value="SIMILAR TO RNA POLYMERASE SIGMA-E FACTOR"/>
    <property type="match status" value="1"/>
</dbReference>
<dbReference type="InterPro" id="IPR013325">
    <property type="entry name" value="RNA_pol_sigma_r2"/>
</dbReference>
<keyword evidence="3" id="KW-0731">Sigma factor</keyword>
<protein>
    <submittedName>
        <fullName evidence="6">Gll4071 protein</fullName>
    </submittedName>
</protein>
<dbReference type="InterPro" id="IPR053812">
    <property type="entry name" value="HTH_Sigma70_ECF-like"/>
</dbReference>
<dbReference type="InterPro" id="IPR014284">
    <property type="entry name" value="RNA_pol_sigma-70_dom"/>
</dbReference>
<evidence type="ECO:0000256" key="4">
    <source>
        <dbReference type="ARBA" id="ARBA00023163"/>
    </source>
</evidence>
<dbReference type="Gene3D" id="1.10.10.10">
    <property type="entry name" value="Winged helix-like DNA-binding domain superfamily/Winged helix DNA-binding domain"/>
    <property type="match status" value="1"/>
</dbReference>
<evidence type="ECO:0000313" key="6">
    <source>
        <dbReference type="EMBL" id="CAA9404882.1"/>
    </source>
</evidence>
<dbReference type="GO" id="GO:0016987">
    <property type="term" value="F:sigma factor activity"/>
    <property type="evidence" value="ECO:0007669"/>
    <property type="project" value="UniProtKB-KW"/>
</dbReference>
<dbReference type="AlphaFoldDB" id="A0A6J4PAQ5"/>
<keyword evidence="2" id="KW-0805">Transcription regulation</keyword>
<dbReference type="NCBIfam" id="TIGR02937">
    <property type="entry name" value="sigma70-ECF"/>
    <property type="match status" value="1"/>
</dbReference>